<comment type="caution">
    <text evidence="1">The sequence shown here is derived from an EMBL/GenBank/DDBJ whole genome shotgun (WGS) entry which is preliminary data.</text>
</comment>
<protein>
    <submittedName>
        <fullName evidence="1">Uncharacterized protein</fullName>
    </submittedName>
</protein>
<proteinExistence type="predicted"/>
<dbReference type="AlphaFoldDB" id="A0A2T0RLB8"/>
<organism evidence="1 2">
    <name type="scientific">Aliiruegeria haliotis</name>
    <dbReference type="NCBI Taxonomy" id="1280846"/>
    <lineage>
        <taxon>Bacteria</taxon>
        <taxon>Pseudomonadati</taxon>
        <taxon>Pseudomonadota</taxon>
        <taxon>Alphaproteobacteria</taxon>
        <taxon>Rhodobacterales</taxon>
        <taxon>Roseobacteraceae</taxon>
        <taxon>Aliiruegeria</taxon>
    </lineage>
</organism>
<dbReference type="EMBL" id="PVTD01000008">
    <property type="protein sequence ID" value="PRY21903.1"/>
    <property type="molecule type" value="Genomic_DNA"/>
</dbReference>
<evidence type="ECO:0000313" key="1">
    <source>
        <dbReference type="EMBL" id="PRY21903.1"/>
    </source>
</evidence>
<evidence type="ECO:0000313" key="2">
    <source>
        <dbReference type="Proteomes" id="UP000239480"/>
    </source>
</evidence>
<keyword evidence="2" id="KW-1185">Reference proteome</keyword>
<dbReference type="Proteomes" id="UP000239480">
    <property type="component" value="Unassembled WGS sequence"/>
</dbReference>
<sequence>MSCRGCNTEIPLRCLFALAIATYLAPDRQANPTSEDKQVEQIQLIFASEGAGLRGVDRQASQLRARALVKHARSARSLLAGLFGVRKGDETAA</sequence>
<name>A0A2T0RLB8_9RHOB</name>
<accession>A0A2T0RLB8</accession>
<gene>
    <name evidence="1" type="ORF">CLV78_108176</name>
</gene>
<reference evidence="1 2" key="1">
    <citation type="submission" date="2018-03" db="EMBL/GenBank/DDBJ databases">
        <title>Genomic Encyclopedia of Archaeal and Bacterial Type Strains, Phase II (KMG-II): from individual species to whole genera.</title>
        <authorList>
            <person name="Goeker M."/>
        </authorList>
    </citation>
    <scope>NUCLEOTIDE SEQUENCE [LARGE SCALE GENOMIC DNA]</scope>
    <source>
        <strain evidence="1 2">DSM 29328</strain>
    </source>
</reference>